<keyword evidence="4" id="KW-0804">Transcription</keyword>
<evidence type="ECO:0000256" key="4">
    <source>
        <dbReference type="ARBA" id="ARBA00023163"/>
    </source>
</evidence>
<dbReference type="SUPFAM" id="SSF53850">
    <property type="entry name" value="Periplasmic binding protein-like II"/>
    <property type="match status" value="1"/>
</dbReference>
<evidence type="ECO:0000313" key="7">
    <source>
        <dbReference type="Proteomes" id="UP000037507"/>
    </source>
</evidence>
<evidence type="ECO:0000256" key="3">
    <source>
        <dbReference type="ARBA" id="ARBA00023125"/>
    </source>
</evidence>
<dbReference type="InterPro" id="IPR036388">
    <property type="entry name" value="WH-like_DNA-bd_sf"/>
</dbReference>
<dbReference type="GO" id="GO:0003677">
    <property type="term" value="F:DNA binding"/>
    <property type="evidence" value="ECO:0007669"/>
    <property type="project" value="UniProtKB-KW"/>
</dbReference>
<dbReference type="PANTHER" id="PTHR30346">
    <property type="entry name" value="TRANSCRIPTIONAL DUAL REGULATOR HCAR-RELATED"/>
    <property type="match status" value="1"/>
</dbReference>
<dbReference type="Gene3D" id="3.40.190.10">
    <property type="entry name" value="Periplasmic binding protein-like II"/>
    <property type="match status" value="2"/>
</dbReference>
<gene>
    <name evidence="6" type="ORF">H663_005840</name>
</gene>
<protein>
    <submittedName>
        <fullName evidence="6">LysR family transcriptional regulator</fullName>
    </submittedName>
</protein>
<keyword evidence="7" id="KW-1185">Reference proteome</keyword>
<dbReference type="CDD" id="cd08414">
    <property type="entry name" value="PBP2_LTTR_aromatics_like"/>
    <property type="match status" value="1"/>
</dbReference>
<dbReference type="GO" id="GO:0032993">
    <property type="term" value="C:protein-DNA complex"/>
    <property type="evidence" value="ECO:0007669"/>
    <property type="project" value="TreeGrafter"/>
</dbReference>
<reference evidence="6" key="1">
    <citation type="submission" date="2017-04" db="EMBL/GenBank/DDBJ databases">
        <title>Unexpected and diverse lifestyles within the genus Limnohabitans.</title>
        <authorList>
            <person name="Kasalicky V."/>
            <person name="Mehrshad M."/>
            <person name="Andrei S.-A."/>
            <person name="Salcher M."/>
            <person name="Kratochvilova H."/>
            <person name="Simek K."/>
            <person name="Ghai R."/>
        </authorList>
    </citation>
    <scope>NUCLEOTIDE SEQUENCE [LARGE SCALE GENOMIC DNA]</scope>
    <source>
        <strain evidence="6">II-D5</strain>
    </source>
</reference>
<dbReference type="PANTHER" id="PTHR30346:SF0">
    <property type="entry name" value="HCA OPERON TRANSCRIPTIONAL ACTIVATOR HCAR"/>
    <property type="match status" value="1"/>
</dbReference>
<dbReference type="GO" id="GO:0003700">
    <property type="term" value="F:DNA-binding transcription factor activity"/>
    <property type="evidence" value="ECO:0007669"/>
    <property type="project" value="InterPro"/>
</dbReference>
<accession>A0A2T7UFQ0</accession>
<dbReference type="InterPro" id="IPR000847">
    <property type="entry name" value="LysR_HTH_N"/>
</dbReference>
<comment type="caution">
    <text evidence="6">The sequence shown here is derived from an EMBL/GenBank/DDBJ whole genome shotgun (WGS) entry which is preliminary data.</text>
</comment>
<organism evidence="6 7">
    <name type="scientific">Limnohabitans planktonicus II-D5</name>
    <dbReference type="NCBI Taxonomy" id="1293045"/>
    <lineage>
        <taxon>Bacteria</taxon>
        <taxon>Pseudomonadati</taxon>
        <taxon>Pseudomonadota</taxon>
        <taxon>Betaproteobacteria</taxon>
        <taxon>Burkholderiales</taxon>
        <taxon>Comamonadaceae</taxon>
        <taxon>Limnohabitans</taxon>
    </lineage>
</organism>
<dbReference type="PRINTS" id="PR00039">
    <property type="entry name" value="HTHLYSR"/>
</dbReference>
<sequence>MDTRQLRHFVALAETLNYHRAAERLHISQPPLSASIRKLEEDLGVRLFERTRRGTHLTPAGEAALADARRALFHTEQFGRTATATARGEAGTLRIGFIGSATYSLMPRLMPLFRARYPEVELVLSESTTRRLIEQVEQGDLDAGLLRFPMVQATQARMTPIERDVFVAALPDSHPLLAKTKLKLSDLAAQPFVMYSAQAVPGLHAMALLACQQAGFVPQVQQEAVQVQTVVSLVESGLGVALVPSVATRHAMPGVVFRKVHGPGAATEIGIALLWRPDTETPAARRFRETLAGLDNKQIAQKSDDTCNHPAQD</sequence>
<name>A0A2T7UFQ0_9BURK</name>
<dbReference type="STRING" id="1293045.H663_03785"/>
<evidence type="ECO:0000313" key="6">
    <source>
        <dbReference type="EMBL" id="PVE43526.1"/>
    </source>
</evidence>
<dbReference type="Pfam" id="PF03466">
    <property type="entry name" value="LysR_substrate"/>
    <property type="match status" value="1"/>
</dbReference>
<feature type="domain" description="HTH lysR-type" evidence="5">
    <location>
        <begin position="1"/>
        <end position="58"/>
    </location>
</feature>
<keyword evidence="2" id="KW-0805">Transcription regulation</keyword>
<comment type="similarity">
    <text evidence="1">Belongs to the LysR transcriptional regulatory family.</text>
</comment>
<dbReference type="InterPro" id="IPR005119">
    <property type="entry name" value="LysR_subst-bd"/>
</dbReference>
<dbReference type="Gene3D" id="1.10.10.10">
    <property type="entry name" value="Winged helix-like DNA-binding domain superfamily/Winged helix DNA-binding domain"/>
    <property type="match status" value="1"/>
</dbReference>
<dbReference type="SUPFAM" id="SSF46785">
    <property type="entry name" value="Winged helix' DNA-binding domain"/>
    <property type="match status" value="1"/>
</dbReference>
<evidence type="ECO:0000259" key="5">
    <source>
        <dbReference type="PROSITE" id="PS50931"/>
    </source>
</evidence>
<evidence type="ECO:0000256" key="2">
    <source>
        <dbReference type="ARBA" id="ARBA00023015"/>
    </source>
</evidence>
<proteinExistence type="inferred from homology"/>
<evidence type="ECO:0000256" key="1">
    <source>
        <dbReference type="ARBA" id="ARBA00009437"/>
    </source>
</evidence>
<dbReference type="OrthoDB" id="5292387at2"/>
<dbReference type="FunFam" id="1.10.10.10:FF:000001">
    <property type="entry name" value="LysR family transcriptional regulator"/>
    <property type="match status" value="1"/>
</dbReference>
<dbReference type="EMBL" id="LFYT02000005">
    <property type="protein sequence ID" value="PVE43526.1"/>
    <property type="molecule type" value="Genomic_DNA"/>
</dbReference>
<dbReference type="AlphaFoldDB" id="A0A2T7UFQ0"/>
<dbReference type="Proteomes" id="UP000037507">
    <property type="component" value="Unassembled WGS sequence"/>
</dbReference>
<dbReference type="RefSeq" id="WP_053169993.1">
    <property type="nucleotide sequence ID" value="NZ_LFYT02000005.1"/>
</dbReference>
<dbReference type="InterPro" id="IPR036390">
    <property type="entry name" value="WH_DNA-bd_sf"/>
</dbReference>
<dbReference type="Pfam" id="PF00126">
    <property type="entry name" value="HTH_1"/>
    <property type="match status" value="1"/>
</dbReference>
<keyword evidence="3" id="KW-0238">DNA-binding</keyword>
<dbReference type="PROSITE" id="PS50931">
    <property type="entry name" value="HTH_LYSR"/>
    <property type="match status" value="1"/>
</dbReference>